<dbReference type="AlphaFoldDB" id="A0A438IJH6"/>
<dbReference type="InterPro" id="IPR043502">
    <property type="entry name" value="DNA/RNA_pol_sf"/>
</dbReference>
<comment type="caution">
    <text evidence="2">The sequence shown here is derived from an EMBL/GenBank/DDBJ whole genome shotgun (WGS) entry which is preliminary data.</text>
</comment>
<dbReference type="PANTHER" id="PTHR46890:SF50">
    <property type="entry name" value="RNA-DIRECTED DNA POLYMERASE, EUKARYOTA, REVERSE TRANSCRIPTASE ZINC-BINDING DOMAIN PROTEIN-RELATED"/>
    <property type="match status" value="1"/>
</dbReference>
<organism evidence="2 3">
    <name type="scientific">Vitis vinifera</name>
    <name type="common">Grape</name>
    <dbReference type="NCBI Taxonomy" id="29760"/>
    <lineage>
        <taxon>Eukaryota</taxon>
        <taxon>Viridiplantae</taxon>
        <taxon>Streptophyta</taxon>
        <taxon>Embryophyta</taxon>
        <taxon>Tracheophyta</taxon>
        <taxon>Spermatophyta</taxon>
        <taxon>Magnoliopsida</taxon>
        <taxon>eudicotyledons</taxon>
        <taxon>Gunneridae</taxon>
        <taxon>Pentapetalae</taxon>
        <taxon>rosids</taxon>
        <taxon>Vitales</taxon>
        <taxon>Vitaceae</taxon>
        <taxon>Viteae</taxon>
        <taxon>Vitis</taxon>
    </lineage>
</organism>
<sequence length="233" mass="26316">MQVFKEFHSQNVVLRSLNATFLVLILNKGGASDVNNFKPINLVGSLHKILAKVLTNRLKRVIGKVVSNNQNALVRARQILDATLAPNEAINSRKRSSNAGLVCKLNIEKAYDHVNWKFLLSVLEKMEFGPKWRQWILFCIYTVRMVVLVNGSPTNFFSTPRGPRQGDPFSPYLFVLIMEAFSGLIAKAEEGGFIMDFKVVARGGEGVQVSHLLFVDDTLLFCEDNKDQLKFWK</sequence>
<feature type="domain" description="Reverse transcriptase" evidence="1">
    <location>
        <begin position="6"/>
        <end position="233"/>
    </location>
</feature>
<name>A0A438IJH6_VITVI</name>
<dbReference type="PANTHER" id="PTHR46890">
    <property type="entry name" value="NON-LTR RETROLELEMENT REVERSE TRANSCRIPTASE-LIKE PROTEIN-RELATED"/>
    <property type="match status" value="1"/>
</dbReference>
<reference evidence="2 3" key="1">
    <citation type="journal article" date="2018" name="PLoS Genet.">
        <title>Population sequencing reveals clonal diversity and ancestral inbreeding in the grapevine cultivar Chardonnay.</title>
        <authorList>
            <person name="Roach M.J."/>
            <person name="Johnson D.L."/>
            <person name="Bohlmann J."/>
            <person name="van Vuuren H.J."/>
            <person name="Jones S.J."/>
            <person name="Pretorius I.S."/>
            <person name="Schmidt S.A."/>
            <person name="Borneman A.R."/>
        </authorList>
    </citation>
    <scope>NUCLEOTIDE SEQUENCE [LARGE SCALE GENOMIC DNA]</scope>
    <source>
        <strain evidence="3">cv. Chardonnay</strain>
        <tissue evidence="2">Leaf</tissue>
    </source>
</reference>
<protein>
    <submittedName>
        <fullName evidence="2">Transposon TX1 uncharacterized 149 kDa protein</fullName>
    </submittedName>
</protein>
<dbReference type="CDD" id="cd01650">
    <property type="entry name" value="RT_nLTR_like"/>
    <property type="match status" value="1"/>
</dbReference>
<dbReference type="SUPFAM" id="SSF56672">
    <property type="entry name" value="DNA/RNA polymerases"/>
    <property type="match status" value="1"/>
</dbReference>
<dbReference type="PROSITE" id="PS50878">
    <property type="entry name" value="RT_POL"/>
    <property type="match status" value="1"/>
</dbReference>
<evidence type="ECO:0000259" key="1">
    <source>
        <dbReference type="PROSITE" id="PS50878"/>
    </source>
</evidence>
<proteinExistence type="predicted"/>
<dbReference type="InterPro" id="IPR052343">
    <property type="entry name" value="Retrotransposon-Effector_Assoc"/>
</dbReference>
<evidence type="ECO:0000313" key="3">
    <source>
        <dbReference type="Proteomes" id="UP000288805"/>
    </source>
</evidence>
<dbReference type="EMBL" id="QGNW01000105">
    <property type="protein sequence ID" value="RVW96863.1"/>
    <property type="molecule type" value="Genomic_DNA"/>
</dbReference>
<dbReference type="InterPro" id="IPR000477">
    <property type="entry name" value="RT_dom"/>
</dbReference>
<gene>
    <name evidence="2" type="primary">YTX2_249</name>
    <name evidence="2" type="ORF">CK203_026017</name>
</gene>
<evidence type="ECO:0000313" key="2">
    <source>
        <dbReference type="EMBL" id="RVW96863.1"/>
    </source>
</evidence>
<dbReference type="Proteomes" id="UP000288805">
    <property type="component" value="Unassembled WGS sequence"/>
</dbReference>
<accession>A0A438IJH6</accession>
<dbReference type="Pfam" id="PF00078">
    <property type="entry name" value="RVT_1"/>
    <property type="match status" value="1"/>
</dbReference>